<dbReference type="AlphaFoldDB" id="A0A0A9XHC1"/>
<sequence length="204" mass="22505">MDTDSPSGMVGGRQQLLPTLQPASPPAHRNLKGEGGEAEDVNLLEGVEDRHIRVRLPEVLPPHHQVVCVIGAKNVVHCEPVLHPLQSFDQLHHLSIVVWMVVLQSVLRLALSQLNVLQDTDRPALPVAFAVLGVLCGRPPLLLLLSLSLSPLLHFIPVVAGPVVRRRLHYAVRLLHRQPLGAVHHTPILRVAALLRPLYHPRLQ</sequence>
<reference evidence="3" key="3">
    <citation type="journal article" date="2016" name="Gigascience">
        <title>De novo construction of an expanded transcriptome assembly for the western tarnished plant bug, Lygus hesperus.</title>
        <authorList>
            <person name="Tassone E.E."/>
            <person name="Geib S.M."/>
            <person name="Hall B."/>
            <person name="Fabrick J.A."/>
            <person name="Brent C.S."/>
            <person name="Hull J.J."/>
        </authorList>
    </citation>
    <scope>NUCLEOTIDE SEQUENCE</scope>
</reference>
<proteinExistence type="predicted"/>
<dbReference type="EMBL" id="GDHC01015786">
    <property type="protein sequence ID" value="JAQ02843.1"/>
    <property type="molecule type" value="Transcribed_RNA"/>
</dbReference>
<feature type="region of interest" description="Disordered" evidence="1">
    <location>
        <begin position="1"/>
        <end position="37"/>
    </location>
</feature>
<keyword evidence="2" id="KW-0808">Transferase</keyword>
<evidence type="ECO:0000256" key="1">
    <source>
        <dbReference type="SAM" id="MobiDB-lite"/>
    </source>
</evidence>
<evidence type="ECO:0000313" key="2">
    <source>
        <dbReference type="EMBL" id="JAG20092.1"/>
    </source>
</evidence>
<reference evidence="2" key="2">
    <citation type="submission" date="2014-07" db="EMBL/GenBank/DDBJ databases">
        <authorList>
            <person name="Hull J."/>
        </authorList>
    </citation>
    <scope>NUCLEOTIDE SEQUENCE</scope>
</reference>
<organism evidence="2">
    <name type="scientific">Lygus hesperus</name>
    <name type="common">Western plant bug</name>
    <dbReference type="NCBI Taxonomy" id="30085"/>
    <lineage>
        <taxon>Eukaryota</taxon>
        <taxon>Metazoa</taxon>
        <taxon>Ecdysozoa</taxon>
        <taxon>Arthropoda</taxon>
        <taxon>Hexapoda</taxon>
        <taxon>Insecta</taxon>
        <taxon>Pterygota</taxon>
        <taxon>Neoptera</taxon>
        <taxon>Paraneoptera</taxon>
        <taxon>Hemiptera</taxon>
        <taxon>Heteroptera</taxon>
        <taxon>Panheteroptera</taxon>
        <taxon>Cimicomorpha</taxon>
        <taxon>Miridae</taxon>
        <taxon>Mirini</taxon>
        <taxon>Lygus</taxon>
    </lineage>
</organism>
<protein>
    <submittedName>
        <fullName evidence="2">Putative serine/threonine-protein kinase pknJ</fullName>
    </submittedName>
</protein>
<dbReference type="GO" id="GO:0016301">
    <property type="term" value="F:kinase activity"/>
    <property type="evidence" value="ECO:0007669"/>
    <property type="project" value="UniProtKB-KW"/>
</dbReference>
<dbReference type="EMBL" id="GBHO01023512">
    <property type="protein sequence ID" value="JAG20092.1"/>
    <property type="molecule type" value="Transcribed_RNA"/>
</dbReference>
<reference evidence="2" key="1">
    <citation type="journal article" date="2014" name="PLoS ONE">
        <title>Transcriptome-Based Identification of ABC Transporters in the Western Tarnished Plant Bug Lygus hesperus.</title>
        <authorList>
            <person name="Hull J.J."/>
            <person name="Chaney K."/>
            <person name="Geib S.M."/>
            <person name="Fabrick J.A."/>
            <person name="Brent C.S."/>
            <person name="Walsh D."/>
            <person name="Lavine L.C."/>
        </authorList>
    </citation>
    <scope>NUCLEOTIDE SEQUENCE</scope>
</reference>
<gene>
    <name evidence="2" type="primary">pknJ</name>
    <name evidence="2" type="ORF">CM83_2353</name>
    <name evidence="3" type="ORF">g.19048</name>
</gene>
<evidence type="ECO:0000313" key="3">
    <source>
        <dbReference type="EMBL" id="JAQ02843.1"/>
    </source>
</evidence>
<keyword evidence="2" id="KW-0418">Kinase</keyword>
<accession>A0A0A9XHC1</accession>
<name>A0A0A9XHC1_LYGHE</name>